<accession>A0A8S2TBI9</accession>
<dbReference type="Pfam" id="PF07703">
    <property type="entry name" value="A2M_BRD"/>
    <property type="match status" value="1"/>
</dbReference>
<reference evidence="3" key="1">
    <citation type="submission" date="2021-02" db="EMBL/GenBank/DDBJ databases">
        <authorList>
            <person name="Nowell W R."/>
        </authorList>
    </citation>
    <scope>NUCLEOTIDE SEQUENCE</scope>
</reference>
<sequence length="608" mass="67351">CELLILTPFSPASGLVIFDCDGQVSQPIPFQIESGKDSATVEFRISKDWIPGFTVHAELTGSIPREIEVPDSLHRPAIATGSVSLKVSRDIYKLNVLINTKEADESFTPSSIIHIGVDVTQHTNNAAVDKVEVCLIIVDEAILSLTGHTLLSPLDIFYPDRSTNIIQYHGRNRCLLLNIQDIEKFKKDMQERQAQFNRLGMATEYTERSMMMKCAPMMSRSRRGAGGGIGEQKIAVRSNFNPLAHWIPSAITNSSGHATFEVKLPDNLTRYRVWALAANDKQYGLGETSFTVQLPVMVRPSPPRFLNYGDKAHFSVILQNQTDQSLPLHVGLRASNAELLTSETNQEGIGYSIVLKASKRVVVTFSVSTVHSGIARFQFLISTVNNKTSASFGDAIELSLPVFTPATSEAFATYGDVGGAEVIVQPIKTPKDVIPQFGELSISTSSTALASLTDAIISLYTYPYDCTEQISSRLLGIQALWDVLQAFHCKDLPEVSILKTKLESDMNVLKGRQYSNGGFGYWTNRNDSYADPYMSVHVAHCLAVVMDKKVLDVNGNMLSNALKYVENIESEIDQLPYSKYWSEKARYSLMSYALYVRAKHHRNVAEEA</sequence>
<organism evidence="3 4">
    <name type="scientific">Didymodactylos carnosus</name>
    <dbReference type="NCBI Taxonomy" id="1234261"/>
    <lineage>
        <taxon>Eukaryota</taxon>
        <taxon>Metazoa</taxon>
        <taxon>Spiralia</taxon>
        <taxon>Gnathifera</taxon>
        <taxon>Rotifera</taxon>
        <taxon>Eurotatoria</taxon>
        <taxon>Bdelloidea</taxon>
        <taxon>Philodinida</taxon>
        <taxon>Philodinidae</taxon>
        <taxon>Didymodactylos</taxon>
    </lineage>
</organism>
<dbReference type="InterPro" id="IPR008930">
    <property type="entry name" value="Terpenoid_cyclase/PrenylTrfase"/>
</dbReference>
<gene>
    <name evidence="2" type="ORF">OVA965_LOCUS36569</name>
    <name evidence="3" type="ORF">TMI583_LOCUS37584</name>
</gene>
<dbReference type="PANTHER" id="PTHR40094:SF1">
    <property type="entry name" value="UBIQUITIN DOMAIN-CONTAINING PROTEIN"/>
    <property type="match status" value="1"/>
</dbReference>
<dbReference type="GO" id="GO:0004866">
    <property type="term" value="F:endopeptidase inhibitor activity"/>
    <property type="evidence" value="ECO:0007669"/>
    <property type="project" value="InterPro"/>
</dbReference>
<dbReference type="SMART" id="SM01360">
    <property type="entry name" value="A2M"/>
    <property type="match status" value="1"/>
</dbReference>
<dbReference type="EMBL" id="CAJOBA010055233">
    <property type="protein sequence ID" value="CAF4281749.1"/>
    <property type="molecule type" value="Genomic_DNA"/>
</dbReference>
<dbReference type="InterPro" id="IPR011625">
    <property type="entry name" value="A2M_N_BRD"/>
</dbReference>
<dbReference type="PANTHER" id="PTHR40094">
    <property type="entry name" value="ALPHA-2-MACROGLOBULIN HOMOLOG"/>
    <property type="match status" value="1"/>
</dbReference>
<dbReference type="InterPro" id="IPR001599">
    <property type="entry name" value="Macroglobln_a2"/>
</dbReference>
<dbReference type="Proteomes" id="UP000677228">
    <property type="component" value="Unassembled WGS sequence"/>
</dbReference>
<dbReference type="InterPro" id="IPR051802">
    <property type="entry name" value="YfhM-like"/>
</dbReference>
<dbReference type="SUPFAM" id="SSF48239">
    <property type="entry name" value="Terpenoid cyclases/Protein prenyltransferases"/>
    <property type="match status" value="1"/>
</dbReference>
<evidence type="ECO:0000259" key="1">
    <source>
        <dbReference type="SMART" id="SM01360"/>
    </source>
</evidence>
<dbReference type="AlphaFoldDB" id="A0A8S2TBI9"/>
<dbReference type="Pfam" id="PF00207">
    <property type="entry name" value="A2M"/>
    <property type="match status" value="1"/>
</dbReference>
<dbReference type="Gene3D" id="1.50.10.20">
    <property type="match status" value="1"/>
</dbReference>
<feature type="domain" description="Alpha-2-macroglobulin" evidence="1">
    <location>
        <begin position="243"/>
        <end position="332"/>
    </location>
</feature>
<dbReference type="Proteomes" id="UP000682733">
    <property type="component" value="Unassembled WGS sequence"/>
</dbReference>
<evidence type="ECO:0000313" key="2">
    <source>
        <dbReference type="EMBL" id="CAF1492624.1"/>
    </source>
</evidence>
<dbReference type="Gene3D" id="2.20.130.20">
    <property type="match status" value="1"/>
</dbReference>
<proteinExistence type="predicted"/>
<comment type="caution">
    <text evidence="3">The sequence shown here is derived from an EMBL/GenBank/DDBJ whole genome shotgun (WGS) entry which is preliminary data.</text>
</comment>
<feature type="non-terminal residue" evidence="3">
    <location>
        <position position="608"/>
    </location>
</feature>
<feature type="non-terminal residue" evidence="3">
    <location>
        <position position="1"/>
    </location>
</feature>
<dbReference type="EMBL" id="CAJNOK010033264">
    <property type="protein sequence ID" value="CAF1492624.1"/>
    <property type="molecule type" value="Genomic_DNA"/>
</dbReference>
<evidence type="ECO:0000313" key="3">
    <source>
        <dbReference type="EMBL" id="CAF4281749.1"/>
    </source>
</evidence>
<protein>
    <recommendedName>
        <fullName evidence="1">Alpha-2-macroglobulin domain-containing protein</fullName>
    </recommendedName>
</protein>
<evidence type="ECO:0000313" key="4">
    <source>
        <dbReference type="Proteomes" id="UP000682733"/>
    </source>
</evidence>
<name>A0A8S2TBI9_9BILA</name>